<feature type="compositionally biased region" description="Polar residues" evidence="3">
    <location>
        <begin position="494"/>
        <end position="527"/>
    </location>
</feature>
<dbReference type="OrthoDB" id="5598844at2759"/>
<dbReference type="PANTHER" id="PTHR22597">
    <property type="entry name" value="POLYCOMB GROUP PROTEIN"/>
    <property type="match status" value="1"/>
</dbReference>
<dbReference type="Pfam" id="PF08624">
    <property type="entry name" value="CRC_subunit"/>
    <property type="match status" value="1"/>
</dbReference>
<keyword evidence="1" id="KW-0805">Transcription regulation</keyword>
<evidence type="ECO:0000256" key="3">
    <source>
        <dbReference type="SAM" id="MobiDB-lite"/>
    </source>
</evidence>
<feature type="compositionally biased region" description="Low complexity" evidence="3">
    <location>
        <begin position="695"/>
        <end position="719"/>
    </location>
</feature>
<feature type="compositionally biased region" description="Polar residues" evidence="3">
    <location>
        <begin position="536"/>
        <end position="556"/>
    </location>
</feature>
<dbReference type="GeneID" id="63844380"/>
<name>A0A9P4G822_9PLEO</name>
<feature type="region of interest" description="Disordered" evidence="3">
    <location>
        <begin position="102"/>
        <end position="175"/>
    </location>
</feature>
<feature type="compositionally biased region" description="Polar residues" evidence="3">
    <location>
        <begin position="645"/>
        <end position="662"/>
    </location>
</feature>
<feature type="compositionally biased region" description="Polar residues" evidence="3">
    <location>
        <begin position="147"/>
        <end position="156"/>
    </location>
</feature>
<feature type="region of interest" description="Disordered" evidence="3">
    <location>
        <begin position="377"/>
        <end position="421"/>
    </location>
</feature>
<feature type="region of interest" description="Disordered" evidence="3">
    <location>
        <begin position="12"/>
        <end position="88"/>
    </location>
</feature>
<dbReference type="AlphaFoldDB" id="A0A9P4G822"/>
<dbReference type="Proteomes" id="UP000800039">
    <property type="component" value="Unassembled WGS sequence"/>
</dbReference>
<gene>
    <name evidence="4" type="ORF">K460DRAFT_192220</name>
</gene>
<dbReference type="RefSeq" id="XP_040783341.1">
    <property type="nucleotide sequence ID" value="XM_040927128.1"/>
</dbReference>
<evidence type="ECO:0008006" key="6">
    <source>
        <dbReference type="Google" id="ProtNLM"/>
    </source>
</evidence>
<organism evidence="4 5">
    <name type="scientific">Cucurbitaria berberidis CBS 394.84</name>
    <dbReference type="NCBI Taxonomy" id="1168544"/>
    <lineage>
        <taxon>Eukaryota</taxon>
        <taxon>Fungi</taxon>
        <taxon>Dikarya</taxon>
        <taxon>Ascomycota</taxon>
        <taxon>Pezizomycotina</taxon>
        <taxon>Dothideomycetes</taxon>
        <taxon>Pleosporomycetidae</taxon>
        <taxon>Pleosporales</taxon>
        <taxon>Pleosporineae</taxon>
        <taxon>Cucurbitariaceae</taxon>
        <taxon>Cucurbitaria</taxon>
    </lineage>
</organism>
<feature type="compositionally biased region" description="Polar residues" evidence="3">
    <location>
        <begin position="400"/>
        <end position="410"/>
    </location>
</feature>
<feature type="compositionally biased region" description="Low complexity" evidence="3">
    <location>
        <begin position="165"/>
        <end position="174"/>
    </location>
</feature>
<evidence type="ECO:0000256" key="1">
    <source>
        <dbReference type="ARBA" id="ARBA00023015"/>
    </source>
</evidence>
<accession>A0A9P4G822</accession>
<protein>
    <recommendedName>
        <fullName evidence="6">RSC complex subunit Rsc7</fullName>
    </recommendedName>
</protein>
<keyword evidence="2" id="KW-0804">Transcription</keyword>
<keyword evidence="5" id="KW-1185">Reference proteome</keyword>
<proteinExistence type="predicted"/>
<dbReference type="GO" id="GO:0031490">
    <property type="term" value="F:chromatin DNA binding"/>
    <property type="evidence" value="ECO:0007669"/>
    <property type="project" value="TreeGrafter"/>
</dbReference>
<feature type="compositionally biased region" description="Polar residues" evidence="3">
    <location>
        <begin position="128"/>
        <end position="137"/>
    </location>
</feature>
<dbReference type="PANTHER" id="PTHR22597:SF5">
    <property type="entry name" value="LOCALIZATION PROTEIN, PUTATIVE (AFU_ORTHOLOGUE AFUA_1G10600)-RELATED"/>
    <property type="match status" value="1"/>
</dbReference>
<feature type="compositionally biased region" description="Low complexity" evidence="3">
    <location>
        <begin position="623"/>
        <end position="636"/>
    </location>
</feature>
<reference evidence="4" key="1">
    <citation type="submission" date="2020-01" db="EMBL/GenBank/DDBJ databases">
        <authorList>
            <consortium name="DOE Joint Genome Institute"/>
            <person name="Haridas S."/>
            <person name="Albert R."/>
            <person name="Binder M."/>
            <person name="Bloem J."/>
            <person name="Labutti K."/>
            <person name="Salamov A."/>
            <person name="Andreopoulos B."/>
            <person name="Baker S.E."/>
            <person name="Barry K."/>
            <person name="Bills G."/>
            <person name="Bluhm B.H."/>
            <person name="Cannon C."/>
            <person name="Castanera R."/>
            <person name="Culley D.E."/>
            <person name="Daum C."/>
            <person name="Ezra D."/>
            <person name="Gonzalez J.B."/>
            <person name="Henrissat B."/>
            <person name="Kuo A."/>
            <person name="Liang C."/>
            <person name="Lipzen A."/>
            <person name="Lutzoni F."/>
            <person name="Magnuson J."/>
            <person name="Mondo S."/>
            <person name="Nolan M."/>
            <person name="Ohm R."/>
            <person name="Pangilinan J."/>
            <person name="Park H.-J."/>
            <person name="Ramirez L."/>
            <person name="Alfaro M."/>
            <person name="Sun H."/>
            <person name="Tritt A."/>
            <person name="Yoshinaga Y."/>
            <person name="Zwiers L.-H."/>
            <person name="Turgeon B.G."/>
            <person name="Goodwin S.B."/>
            <person name="Spatafora J.W."/>
            <person name="Crous P.W."/>
            <person name="Grigoriev I.V."/>
        </authorList>
    </citation>
    <scope>NUCLEOTIDE SEQUENCE</scope>
    <source>
        <strain evidence="4">CBS 394.84</strain>
    </source>
</reference>
<dbReference type="GO" id="GO:0016586">
    <property type="term" value="C:RSC-type complex"/>
    <property type="evidence" value="ECO:0007669"/>
    <property type="project" value="TreeGrafter"/>
</dbReference>
<comment type="caution">
    <text evidence="4">The sequence shown here is derived from an EMBL/GenBank/DDBJ whole genome shotgun (WGS) entry which is preliminary data.</text>
</comment>
<evidence type="ECO:0000313" key="4">
    <source>
        <dbReference type="EMBL" id="KAF1840778.1"/>
    </source>
</evidence>
<dbReference type="InterPro" id="IPR013933">
    <property type="entry name" value="CRC_Rsc7/Swp82"/>
</dbReference>
<feature type="region of interest" description="Disordered" evidence="3">
    <location>
        <begin position="468"/>
        <end position="719"/>
    </location>
</feature>
<evidence type="ECO:0000313" key="5">
    <source>
        <dbReference type="Proteomes" id="UP000800039"/>
    </source>
</evidence>
<dbReference type="EMBL" id="ML976619">
    <property type="protein sequence ID" value="KAF1840778.1"/>
    <property type="molecule type" value="Genomic_DNA"/>
</dbReference>
<evidence type="ECO:0000256" key="2">
    <source>
        <dbReference type="ARBA" id="ARBA00023163"/>
    </source>
</evidence>
<feature type="compositionally biased region" description="Low complexity" evidence="3">
    <location>
        <begin position="575"/>
        <end position="586"/>
    </location>
</feature>
<sequence>MYSVHHPVQMSNGGIGNGIMDPSGTIDPSALNSQGVLVGPPQPVAPQPSRGQKRSRSPENSYGDVQHGDDGTLAPFAQSRRRQMAPTEDTCHTCIVNTADQAAADEGKPRKRGRPPKTGKVAFAGSPNRGSHPSTPSHAAGAPPVQTPQLHSTPLPQGSPPQVSPPTKSTPTKPAVIKALPTVRDHTTDQLNPEGDEYIPRETDDAGERKVTLTGHPLDAREYRCRTFFVPNRGDKLFMLATECARVLGYRDSYLLFNKNRSLFKIIATQAEKDDLIHQEILPYSYRSRQIAIVTARSMFRQFGSRLIVNGRRVRDDYWESKARKQGFTEEDAAGEKRPGAAKAREAAAAEANHASALAFNHPGAYAGNNQDYMGATLNPSQPFGGLNPAPGSMPAGNSDPYNQRTTTDLQPRDYSGVQRPRHEMTGLPYQDITRPTPSGEILNQAAQTAELNKQLEQQRKGRKDYLNDVWTRPHEPPVQPNRPSTAEGEHVPQVTQAVQSPRISSSNSAVPANQYGMAQQTPQRPGQQMGAAQSYRPQSLPQNNMVPSPMAQQHTPLRPEQMHRRPPSIGMPQNMNPTGMGPTGMLPGVQNPGHGYPPSHMWQGPPQPSPLSQQHNMQQYAQRPPQQSPLPQQSPMHASPQLHHAQSSVSMHGTPVQQYQTMGAMGGDPGYPPMGQNPYQPSPSPHQFMQHQSAAAQQPGMPGWAPPQGQQQQGWQSY</sequence>